<dbReference type="EMBL" id="VJMH01005854">
    <property type="protein sequence ID" value="KAF0692710.1"/>
    <property type="molecule type" value="Genomic_DNA"/>
</dbReference>
<accession>A0A485L867</accession>
<evidence type="ECO:0000313" key="2">
    <source>
        <dbReference type="EMBL" id="KAF0692710.1"/>
    </source>
</evidence>
<dbReference type="EMBL" id="CAADRA010005875">
    <property type="protein sequence ID" value="VFT92999.1"/>
    <property type="molecule type" value="Genomic_DNA"/>
</dbReference>
<sequence>MPCTAVVHPAQEPLDAAVMDAISLAESDDDDDSPQPRQSLVLKRRDPHVVSTDAMTWPQLLESAAGFVYVAATVAMSALYLGVLFPSLDNDMGWTGFHSSGTHVFLGVVCNVPLGLLATRIEFALVSAAASILVRPHDDDSPTTTMALSKVYPRMLLLQSTTALDDVIASLHVLKTLAAFEPLHFCFVDFDRRFGLARSRARQARCDRAYRDNAAVYLESIVRNMHADLWDATFGNVDGLFLEPIAARMTPWTDGQAWLAAARFGQDDVAAEAAHWRAYNLTRWQMQWHNAWQPGIVESIAVGGSLGVRRQLALKKIAFVDMVSGFTSQILNDGGILMNAYVAMMDNASLITTVDGASVGDALVSRNYAVASTPQSTSWQRFVGPYATNDAWYVPHPPSVGAAVAAFTAALVARLEANATLRLAFTTARLPPAAHPVPPRWVVRPHLDYFGGNPMCNTMASRNFVLESFGFDDACTSVQRFAVAWTAESVVFALSMTNASSPLTDICAMAIYDDDDSNDDLLATCTTSLQRLSTVLARFGTPTNDVLDDVADVHVIQFARDATMASNMLLQQTLLSRGDDPVWTFFGWLLVYEWAMQSREVVRFDGDVASISILSRHYVAHAFSPDPFEIPQWAGRYIKVVTAYVTVLVGVVACVMGGYGVATRFRVLGRNLLRFNRIVGSVWVGRILLALRALTAADMLSTPLLALAHHDEMTHLEHQPRPVWATCLLVSEASWTMVVLQDAIAVIVTPYSYYAAPASSCLAWLALVVYAFGTTTHDVPVTLERQCTTQVFAMQVECTSGLIEFGQPRRLVEIGALQLVSFVVVYAVVVAAKWRRERPVVVPILMSSAPEAFLDVTMDDASTMFDRVTCVMCGLLTLQLGGVEYIFDVKAWAMLQRRQRGDGHRRQSVKFEPNTAVASGGHWPWTSPTSFVRRLLAFMALLFMVLSLGGNIVYMSSTQVNMANDFLWAHVNASGSLAYVSNWYAKQLMLTTPNTLSVALDRVAYADTTAYNTSSVAVSSSPFYAHLIQYEAANSIEIAVQGLRDMDACQAPWIMTQYCWLDFNRLFEMANSETRQRRCERLEATNGAVFLEAVLRNIDTFQHCLWRGAWDVAIANDLRQSSAGLTWLAAMERASQAHKSVGVEASHWRSVGLSTFTTQFQNFKHLGVVENYDIQNAFGVNYPITLKLSKASMALEDETTMKLYWSFANDLSTIASSTSIVAGASLLRTSPMFAFANHSIQNLLISSGYVASPLAASFAAVTDTVGPFGSIDAKHIPCPASVRRVVQLISEAVASLASTHDSFQLLFRSLSKPWVWLPLPLQWKDVPRVSGTHLCDAACDVATTTLLSQWTYNQCSCDVEHITTTGLSTLVAAIATIAPVVAVCANQCDPLESCQARIGLALDLIHTYMAIEDVAKMQAMAMLAQADVAALTLSLIQFAAGDGSLLQHWLFADDGNDDGFGFLAWEMLVEWVGGNREVVSFEGDGATLVLPSATVLDVNLLPSPLEIPVNGVHYSRTVILYITGTLAVVAGVVMVYIVRSAGHIEAWNVLAINQVAGLAWVGRPLLCLRSIVATCLLSTAQLQLRQYGPLGFTTAFKSTRLEWYKVVLASGEMTWFVYVVSDILIPLTKQHTTSYAIASMYMVWLAAAIRSFAEPVGHTATVHRVCHAPHLDFELACSAGTFYIGSVGRFCEHFGIAVAMMGLCFVVVRLWRPLASDPKATMPLFLSGSCKYMFALDAWNFKQCLYLDKASAAITGLLSIQLGHTFYVLDIKLWRFFVLEAPTDDGAVPRNHPMYESMQHALPLVGNGATF</sequence>
<evidence type="ECO:0000313" key="3">
    <source>
        <dbReference type="EMBL" id="VFT92999.1"/>
    </source>
</evidence>
<feature type="transmembrane region" description="Helical" evidence="1">
    <location>
        <begin position="752"/>
        <end position="773"/>
    </location>
</feature>
<keyword evidence="4" id="KW-1185">Reference proteome</keyword>
<organism evidence="3 4">
    <name type="scientific">Aphanomyces stellatus</name>
    <dbReference type="NCBI Taxonomy" id="120398"/>
    <lineage>
        <taxon>Eukaryota</taxon>
        <taxon>Sar</taxon>
        <taxon>Stramenopiles</taxon>
        <taxon>Oomycota</taxon>
        <taxon>Saprolegniomycetes</taxon>
        <taxon>Saprolegniales</taxon>
        <taxon>Verrucalvaceae</taxon>
        <taxon>Aphanomyces</taxon>
    </lineage>
</organism>
<dbReference type="Proteomes" id="UP000332933">
    <property type="component" value="Unassembled WGS sequence"/>
</dbReference>
<evidence type="ECO:0000313" key="4">
    <source>
        <dbReference type="Proteomes" id="UP000332933"/>
    </source>
</evidence>
<keyword evidence="1" id="KW-1133">Transmembrane helix</keyword>
<keyword evidence="1" id="KW-0812">Transmembrane</keyword>
<evidence type="ECO:0000256" key="1">
    <source>
        <dbReference type="SAM" id="Phobius"/>
    </source>
</evidence>
<feature type="transmembrane region" description="Helical" evidence="1">
    <location>
        <begin position="641"/>
        <end position="662"/>
    </location>
</feature>
<reference evidence="2" key="2">
    <citation type="submission" date="2019-06" db="EMBL/GenBank/DDBJ databases">
        <title>Genomics analysis of Aphanomyces spp. identifies a new class of oomycete effector associated with host adaptation.</title>
        <authorList>
            <person name="Gaulin E."/>
        </authorList>
    </citation>
    <scope>NUCLEOTIDE SEQUENCE</scope>
    <source>
        <strain evidence="2">CBS 578.67</strain>
    </source>
</reference>
<keyword evidence="1" id="KW-0472">Membrane</keyword>
<protein>
    <submittedName>
        <fullName evidence="3">Aste57867_16221 protein</fullName>
    </submittedName>
</protein>
<reference evidence="3 4" key="1">
    <citation type="submission" date="2019-03" db="EMBL/GenBank/DDBJ databases">
        <authorList>
            <person name="Gaulin E."/>
            <person name="Dumas B."/>
        </authorList>
    </citation>
    <scope>NUCLEOTIDE SEQUENCE [LARGE SCALE GENOMIC DNA]</scope>
    <source>
        <strain evidence="3">CBS 568.67</strain>
    </source>
</reference>
<feature type="transmembrane region" description="Helical" evidence="1">
    <location>
        <begin position="814"/>
        <end position="832"/>
    </location>
</feature>
<name>A0A485L867_9STRA</name>
<proteinExistence type="predicted"/>
<gene>
    <name evidence="3" type="primary">Aste57867_16221</name>
    <name evidence="2" type="ORF">As57867_016164</name>
    <name evidence="3" type="ORF">ASTE57867_16221</name>
</gene>
<feature type="transmembrane region" description="Helical" evidence="1">
    <location>
        <begin position="935"/>
        <end position="954"/>
    </location>
</feature>